<feature type="binding site" evidence="2">
    <location>
        <position position="342"/>
    </location>
    <ligand>
        <name>Zn(2+)</name>
        <dbReference type="ChEBI" id="CHEBI:29105"/>
        <note>catalytic</note>
    </ligand>
</feature>
<dbReference type="GO" id="GO:0008270">
    <property type="term" value="F:zinc ion binding"/>
    <property type="evidence" value="ECO:0007669"/>
    <property type="project" value="InterPro"/>
</dbReference>
<dbReference type="InterPro" id="IPR014782">
    <property type="entry name" value="Peptidase_M1_dom"/>
</dbReference>
<dbReference type="GO" id="GO:0008237">
    <property type="term" value="F:metallopeptidase activity"/>
    <property type="evidence" value="ECO:0007669"/>
    <property type="project" value="InterPro"/>
</dbReference>
<dbReference type="PANTHER" id="PTHR45726">
    <property type="entry name" value="LEUKOTRIENE A-4 HYDROLASE"/>
    <property type="match status" value="1"/>
</dbReference>
<gene>
    <name evidence="5" type="ORF">A2Y62_22290</name>
</gene>
<dbReference type="SUPFAM" id="SSF55486">
    <property type="entry name" value="Metalloproteases ('zincins'), catalytic domain"/>
    <property type="match status" value="1"/>
</dbReference>
<feature type="active site" description="Proton donor" evidence="1">
    <location>
        <position position="427"/>
    </location>
</feature>
<evidence type="ECO:0000256" key="3">
    <source>
        <dbReference type="SAM" id="SignalP"/>
    </source>
</evidence>
<dbReference type="Proteomes" id="UP000178943">
    <property type="component" value="Unassembled WGS sequence"/>
</dbReference>
<dbReference type="PANTHER" id="PTHR45726:SF3">
    <property type="entry name" value="LEUKOTRIENE A-4 HYDROLASE"/>
    <property type="match status" value="1"/>
</dbReference>
<dbReference type="Pfam" id="PF01433">
    <property type="entry name" value="Peptidase_M1"/>
    <property type="match status" value="1"/>
</dbReference>
<dbReference type="EMBL" id="MFGW01000162">
    <property type="protein sequence ID" value="OGF63584.1"/>
    <property type="molecule type" value="Genomic_DNA"/>
</dbReference>
<name>A0A1F5VJL4_9BACT</name>
<feature type="binding site" evidence="2">
    <location>
        <position position="338"/>
    </location>
    <ligand>
        <name>Zn(2+)</name>
        <dbReference type="ChEBI" id="CHEBI:29105"/>
        <note>catalytic</note>
    </ligand>
</feature>
<comment type="caution">
    <text evidence="5">The sequence shown here is derived from an EMBL/GenBank/DDBJ whole genome shotgun (WGS) entry which is preliminary data.</text>
</comment>
<dbReference type="InterPro" id="IPR027268">
    <property type="entry name" value="Peptidase_M4/M1_CTD_sf"/>
</dbReference>
<keyword evidence="2" id="KW-0479">Metal-binding</keyword>
<proteinExistence type="predicted"/>
<sequence>MQKIIIRLFLFLLIMESAFTVAQEIDRIANYKIKATLKSDRKAIEGYEIVHWRNTSSVEVKDLCFHLYMNAFKNESTYFMKESKGSHRSNKIEDGKWGYIDIKSIGLADGRSLMKSMKIDETIMRVNLYEAIAPGKDIFLEITFLTQLPRVFARTGYFDNFFMAGQWFPKIAVFENEGWNCHYFHANSEFFADFGNYSVDITVPEDYKVAATGNPRGKKNNIDATITYSYEAENVHDFAWSASPDFLIATAQFNEVEIQLYYFKNHAGSVERYMTAIKAALKYYGEWYGKYPYSRITIIDPPFKGGGAGGMEYPTLITGGSGIFVPSGLHSVEFVTVHEFGHQYWYGLIANNEFEEAWLDEGITSYSTAKVMNKLFDSTSSAVDFHGIKISAFDFEKLRYISAPECDPIYKKSWQYQDSNLYSIYSYSKPALVLFTLENLAGQDKMNQILRTYFDRFQFKHPKTEDFIAVVKEITGNSYDKFLNEMIYGTGVIDYAVDSIDIEEVKEYRGFFDKANGRIEISDKNIEKVDSKTKIYNSEVVIKKLGTVSLPVEIEFKFEGGKTIQKHWDGKARWKKYTFTELEKIKCVAIDPQDKIVLDINTVNNSKCMDGNIKFMLNYSAGWINDLQFIFTKLLNLL</sequence>
<dbReference type="CDD" id="cd09604">
    <property type="entry name" value="M1_APN_like"/>
    <property type="match status" value="1"/>
</dbReference>
<dbReference type="Gene3D" id="1.10.390.10">
    <property type="entry name" value="Neutral Protease Domain 2"/>
    <property type="match status" value="1"/>
</dbReference>
<dbReference type="AlphaFoldDB" id="A0A1F5VJL4"/>
<feature type="active site" description="Proton acceptor" evidence="1">
    <location>
        <position position="339"/>
    </location>
</feature>
<protein>
    <recommendedName>
        <fullName evidence="4">Peptidase M1 membrane alanine aminopeptidase domain-containing protein</fullName>
    </recommendedName>
</protein>
<evidence type="ECO:0000259" key="4">
    <source>
        <dbReference type="Pfam" id="PF01433"/>
    </source>
</evidence>
<dbReference type="InterPro" id="IPR034015">
    <property type="entry name" value="M1_LTA4H"/>
</dbReference>
<feature type="chain" id="PRO_5009522029" description="Peptidase M1 membrane alanine aminopeptidase domain-containing protein" evidence="3">
    <location>
        <begin position="23"/>
        <end position="638"/>
    </location>
</feature>
<evidence type="ECO:0000256" key="2">
    <source>
        <dbReference type="PIRSR" id="PIRSR634015-3"/>
    </source>
</evidence>
<feature type="signal peptide" evidence="3">
    <location>
        <begin position="1"/>
        <end position="22"/>
    </location>
</feature>
<keyword evidence="2" id="KW-0862">Zinc</keyword>
<reference evidence="5 6" key="1">
    <citation type="journal article" date="2016" name="Nat. Commun.">
        <title>Thousands of microbial genomes shed light on interconnected biogeochemical processes in an aquifer system.</title>
        <authorList>
            <person name="Anantharaman K."/>
            <person name="Brown C.T."/>
            <person name="Hug L.A."/>
            <person name="Sharon I."/>
            <person name="Castelle C.J."/>
            <person name="Probst A.J."/>
            <person name="Thomas B.C."/>
            <person name="Singh A."/>
            <person name="Wilkins M.J."/>
            <person name="Karaoz U."/>
            <person name="Brodie E.L."/>
            <person name="Williams K.H."/>
            <person name="Hubbard S.S."/>
            <person name="Banfield J.F."/>
        </authorList>
    </citation>
    <scope>NUCLEOTIDE SEQUENCE [LARGE SCALE GENOMIC DNA]</scope>
</reference>
<dbReference type="STRING" id="1817863.A2Y62_22290"/>
<keyword evidence="3" id="KW-0732">Signal</keyword>
<feature type="binding site" evidence="2">
    <location>
        <position position="361"/>
    </location>
    <ligand>
        <name>Zn(2+)</name>
        <dbReference type="ChEBI" id="CHEBI:29105"/>
        <note>catalytic</note>
    </ligand>
</feature>
<evidence type="ECO:0000256" key="1">
    <source>
        <dbReference type="PIRSR" id="PIRSR634015-1"/>
    </source>
</evidence>
<organism evidence="5 6">
    <name type="scientific">Candidatus Fischerbacteria bacterium RBG_13_37_8</name>
    <dbReference type="NCBI Taxonomy" id="1817863"/>
    <lineage>
        <taxon>Bacteria</taxon>
        <taxon>Candidatus Fischeribacteriota</taxon>
    </lineage>
</organism>
<evidence type="ECO:0000313" key="5">
    <source>
        <dbReference type="EMBL" id="OGF63584.1"/>
    </source>
</evidence>
<evidence type="ECO:0000313" key="6">
    <source>
        <dbReference type="Proteomes" id="UP000178943"/>
    </source>
</evidence>
<comment type="cofactor">
    <cofactor evidence="2">
        <name>Zn(2+)</name>
        <dbReference type="ChEBI" id="CHEBI:29105"/>
    </cofactor>
    <text evidence="2">Binds 1 zinc ion per subunit.</text>
</comment>
<feature type="domain" description="Peptidase M1 membrane alanine aminopeptidase" evidence="4">
    <location>
        <begin position="277"/>
        <end position="484"/>
    </location>
</feature>
<accession>A0A1F5VJL4</accession>